<dbReference type="EMBL" id="CVRI01000024">
    <property type="protein sequence ID" value="CRK92194.1"/>
    <property type="molecule type" value="Genomic_DNA"/>
</dbReference>
<dbReference type="AlphaFoldDB" id="A0A1J1HXD8"/>
<keyword evidence="2" id="KW-1185">Reference proteome</keyword>
<proteinExistence type="predicted"/>
<sequence>MTPEKTELSTTDNRRTAVTKQKLKLKNDTQLNSGYVNATKIQFQLNIRKAEIIKKYATEQRDRNTNRNNEN</sequence>
<protein>
    <submittedName>
        <fullName evidence="1">CLUMA_CG005795, isoform A</fullName>
    </submittedName>
</protein>
<gene>
    <name evidence="1" type="ORF">CLUMA_CG005795</name>
</gene>
<accession>A0A1J1HXD8</accession>
<name>A0A1J1HXD8_9DIPT</name>
<dbReference type="Proteomes" id="UP000183832">
    <property type="component" value="Unassembled WGS sequence"/>
</dbReference>
<organism evidence="1 2">
    <name type="scientific">Clunio marinus</name>
    <dbReference type="NCBI Taxonomy" id="568069"/>
    <lineage>
        <taxon>Eukaryota</taxon>
        <taxon>Metazoa</taxon>
        <taxon>Ecdysozoa</taxon>
        <taxon>Arthropoda</taxon>
        <taxon>Hexapoda</taxon>
        <taxon>Insecta</taxon>
        <taxon>Pterygota</taxon>
        <taxon>Neoptera</taxon>
        <taxon>Endopterygota</taxon>
        <taxon>Diptera</taxon>
        <taxon>Nematocera</taxon>
        <taxon>Chironomoidea</taxon>
        <taxon>Chironomidae</taxon>
        <taxon>Clunio</taxon>
    </lineage>
</organism>
<evidence type="ECO:0000313" key="1">
    <source>
        <dbReference type="EMBL" id="CRK92194.1"/>
    </source>
</evidence>
<evidence type="ECO:0000313" key="2">
    <source>
        <dbReference type="Proteomes" id="UP000183832"/>
    </source>
</evidence>
<reference evidence="1 2" key="1">
    <citation type="submission" date="2015-04" db="EMBL/GenBank/DDBJ databases">
        <authorList>
            <person name="Syromyatnikov M.Y."/>
            <person name="Popov V.N."/>
        </authorList>
    </citation>
    <scope>NUCLEOTIDE SEQUENCE [LARGE SCALE GENOMIC DNA]</scope>
</reference>